<evidence type="ECO:0000313" key="10">
    <source>
        <dbReference type="EMBL" id="KAF2252950.1"/>
    </source>
</evidence>
<evidence type="ECO:0000256" key="1">
    <source>
        <dbReference type="ARBA" id="ARBA00004123"/>
    </source>
</evidence>
<evidence type="ECO:0000256" key="5">
    <source>
        <dbReference type="ARBA" id="ARBA00022833"/>
    </source>
</evidence>
<keyword evidence="5" id="KW-0862">Zinc</keyword>
<gene>
    <name evidence="10" type="ORF">BU26DRAFT_476765</name>
</gene>
<dbReference type="Pfam" id="PF04082">
    <property type="entry name" value="Fungal_trans"/>
    <property type="match status" value="1"/>
</dbReference>
<feature type="region of interest" description="Disordered" evidence="8">
    <location>
        <begin position="281"/>
        <end position="300"/>
    </location>
</feature>
<feature type="compositionally biased region" description="Low complexity" evidence="8">
    <location>
        <begin position="111"/>
        <end position="123"/>
    </location>
</feature>
<keyword evidence="3" id="KW-0677">Repeat</keyword>
<evidence type="ECO:0000256" key="3">
    <source>
        <dbReference type="ARBA" id="ARBA00022737"/>
    </source>
</evidence>
<dbReference type="InterPro" id="IPR013087">
    <property type="entry name" value="Znf_C2H2_type"/>
</dbReference>
<comment type="subcellular location">
    <subcellularLocation>
        <location evidence="1">Nucleus</location>
    </subcellularLocation>
</comment>
<dbReference type="EMBL" id="ML987191">
    <property type="protein sequence ID" value="KAF2252950.1"/>
    <property type="molecule type" value="Genomic_DNA"/>
</dbReference>
<dbReference type="CDD" id="cd12148">
    <property type="entry name" value="fungal_TF_MHR"/>
    <property type="match status" value="1"/>
</dbReference>
<reference evidence="10" key="1">
    <citation type="journal article" date="2020" name="Stud. Mycol.">
        <title>101 Dothideomycetes genomes: a test case for predicting lifestyles and emergence of pathogens.</title>
        <authorList>
            <person name="Haridas S."/>
            <person name="Albert R."/>
            <person name="Binder M."/>
            <person name="Bloem J."/>
            <person name="Labutti K."/>
            <person name="Salamov A."/>
            <person name="Andreopoulos B."/>
            <person name="Baker S."/>
            <person name="Barry K."/>
            <person name="Bills G."/>
            <person name="Bluhm B."/>
            <person name="Cannon C."/>
            <person name="Castanera R."/>
            <person name="Culley D."/>
            <person name="Daum C."/>
            <person name="Ezra D."/>
            <person name="Gonzalez J."/>
            <person name="Henrissat B."/>
            <person name="Kuo A."/>
            <person name="Liang C."/>
            <person name="Lipzen A."/>
            <person name="Lutzoni F."/>
            <person name="Magnuson J."/>
            <person name="Mondo S."/>
            <person name="Nolan M."/>
            <person name="Ohm R."/>
            <person name="Pangilinan J."/>
            <person name="Park H.-J."/>
            <person name="Ramirez L."/>
            <person name="Alfaro M."/>
            <person name="Sun H."/>
            <person name="Tritt A."/>
            <person name="Yoshinaga Y."/>
            <person name="Zwiers L.-H."/>
            <person name="Turgeon B."/>
            <person name="Goodwin S."/>
            <person name="Spatafora J."/>
            <person name="Crous P."/>
            <person name="Grigoriev I."/>
        </authorList>
    </citation>
    <scope>NUCLEOTIDE SEQUENCE</scope>
    <source>
        <strain evidence="10">CBS 122368</strain>
    </source>
</reference>
<dbReference type="SUPFAM" id="SSF57667">
    <property type="entry name" value="beta-beta-alpha zinc fingers"/>
    <property type="match status" value="1"/>
</dbReference>
<name>A0A6A6ITM1_9PLEO</name>
<organism evidence="10 11">
    <name type="scientific">Trematosphaeria pertusa</name>
    <dbReference type="NCBI Taxonomy" id="390896"/>
    <lineage>
        <taxon>Eukaryota</taxon>
        <taxon>Fungi</taxon>
        <taxon>Dikarya</taxon>
        <taxon>Ascomycota</taxon>
        <taxon>Pezizomycotina</taxon>
        <taxon>Dothideomycetes</taxon>
        <taxon>Pleosporomycetidae</taxon>
        <taxon>Pleosporales</taxon>
        <taxon>Massarineae</taxon>
        <taxon>Trematosphaeriaceae</taxon>
        <taxon>Trematosphaeria</taxon>
    </lineage>
</organism>
<evidence type="ECO:0000256" key="2">
    <source>
        <dbReference type="ARBA" id="ARBA00022723"/>
    </source>
</evidence>
<keyword evidence="4 7" id="KW-0863">Zinc-finger</keyword>
<keyword evidence="6" id="KW-0539">Nucleus</keyword>
<dbReference type="RefSeq" id="XP_033687954.1">
    <property type="nucleotide sequence ID" value="XM_033825581.1"/>
</dbReference>
<dbReference type="InterPro" id="IPR036236">
    <property type="entry name" value="Znf_C2H2_sf"/>
</dbReference>
<evidence type="ECO:0000313" key="11">
    <source>
        <dbReference type="Proteomes" id="UP000800094"/>
    </source>
</evidence>
<feature type="compositionally biased region" description="Low complexity" evidence="8">
    <location>
        <begin position="65"/>
        <end position="84"/>
    </location>
</feature>
<sequence length="942" mass="104042">MALKQCSLCDRKFTKLEHVKRHERSHTRERPYECPTCKKHFSRSDVLFRHCKGHAQNALNRLSNNQQNQQNQSQQQQQQQASQSTNEEKQTPHPNASQNEAAPGPDRTLQHQHQQDQSLSPLSRRTSSQQVPQANGEATQNSNPSPTIHVRHPSVAQQTSPNDSRIEALINAAQHLGTPSDVPWRSPSPINLPSDNDRFLARNQDSMPPPIDPAIDMLSFSPQGHVSSLDQWAFELVQSSHPLPNRTPADALQTWLFPLDNDILNSTGSHHMAIDSHFEHDPFRNGADNQASPSGSSVSIASRIPRERFARVESCWPSRNRKPSRLMPALWQNLIAADCTNILSEIPSGVIETPISERERRNSRWGLDEECRDMLQGALNNAPLAASMRSESVIDTASSSGEAGASPGAEGIQFPPAEILDIALEMYLYYFHPTLPIIHIPTFSAKNAPRPLLLSMCLIGLSILGTAGATRFVGRTFPTVLQMVNAELQSLANSNHPPQRQMRIIATGLLALNLASITGVRLGMPRSRDVADPEQRKSRIAQAEKLYNDLISAATNHGLFSASEAASPDSLLEDIMDIDARWKAWCRIECAKRIILGLVEADCWYAAYLSASPMIRPESVQILPPSEYNLYHANSATKWFHLVQRGARIHSNRITPSYLPTPGLKLDTSTLRSLLTLLLLRIYESNDRLANVNGPQKYIEPWRIYSEDSRSRELIPLLVNLSSSSIDALRTADLNSAVLWHASCMMLGANIRYFELAAGRAGPGPAVTALEDISAWSQTPSARRSVLHAAHIFKLLFDRKVSDIVNPHSVLALFQAALVLGLYIFTLPPTTTCGINDNCIELLDLVDWSHVGQVGLIDSAHSPGAQLGFGDGSVINFIRNSGPFSITGIALEGGYLAARRTLLHCADLMDGMGRWKSRTFSQILHIMSDDLTDVDGPDSDDA</sequence>
<dbReference type="OrthoDB" id="10018191at2759"/>
<dbReference type="GO" id="GO:0005634">
    <property type="term" value="C:nucleus"/>
    <property type="evidence" value="ECO:0007669"/>
    <property type="project" value="UniProtKB-SubCell"/>
</dbReference>
<evidence type="ECO:0000256" key="8">
    <source>
        <dbReference type="SAM" id="MobiDB-lite"/>
    </source>
</evidence>
<dbReference type="GO" id="GO:0006351">
    <property type="term" value="P:DNA-templated transcription"/>
    <property type="evidence" value="ECO:0007669"/>
    <property type="project" value="InterPro"/>
</dbReference>
<dbReference type="PROSITE" id="PS50157">
    <property type="entry name" value="ZINC_FINGER_C2H2_2"/>
    <property type="match status" value="2"/>
</dbReference>
<dbReference type="PANTHER" id="PTHR40626">
    <property type="entry name" value="MIP31509P"/>
    <property type="match status" value="1"/>
</dbReference>
<evidence type="ECO:0000259" key="9">
    <source>
        <dbReference type="PROSITE" id="PS50157"/>
    </source>
</evidence>
<evidence type="ECO:0000256" key="6">
    <source>
        <dbReference type="ARBA" id="ARBA00023242"/>
    </source>
</evidence>
<dbReference type="GeneID" id="54578911"/>
<dbReference type="GO" id="GO:0008270">
    <property type="term" value="F:zinc ion binding"/>
    <property type="evidence" value="ECO:0007669"/>
    <property type="project" value="UniProtKB-KW"/>
</dbReference>
<dbReference type="GO" id="GO:0000981">
    <property type="term" value="F:DNA-binding transcription factor activity, RNA polymerase II-specific"/>
    <property type="evidence" value="ECO:0007669"/>
    <property type="project" value="InterPro"/>
</dbReference>
<accession>A0A6A6ITM1</accession>
<evidence type="ECO:0000256" key="7">
    <source>
        <dbReference type="PROSITE-ProRule" id="PRU00042"/>
    </source>
</evidence>
<dbReference type="Proteomes" id="UP000800094">
    <property type="component" value="Unassembled WGS sequence"/>
</dbReference>
<feature type="domain" description="C2H2-type" evidence="9">
    <location>
        <begin position="4"/>
        <end position="31"/>
    </location>
</feature>
<dbReference type="PROSITE" id="PS00028">
    <property type="entry name" value="ZINC_FINGER_C2H2_1"/>
    <property type="match status" value="2"/>
</dbReference>
<dbReference type="SMART" id="SM00355">
    <property type="entry name" value="ZnF_C2H2"/>
    <property type="match status" value="2"/>
</dbReference>
<dbReference type="AlphaFoldDB" id="A0A6A6ITM1"/>
<keyword evidence="2" id="KW-0479">Metal-binding</keyword>
<keyword evidence="11" id="KW-1185">Reference proteome</keyword>
<feature type="compositionally biased region" description="Polar residues" evidence="8">
    <location>
        <begin position="124"/>
        <end position="146"/>
    </location>
</feature>
<dbReference type="GO" id="GO:0000785">
    <property type="term" value="C:chromatin"/>
    <property type="evidence" value="ECO:0007669"/>
    <property type="project" value="TreeGrafter"/>
</dbReference>
<proteinExistence type="predicted"/>
<protein>
    <recommendedName>
        <fullName evidence="9">C2H2-type domain-containing protein</fullName>
    </recommendedName>
</protein>
<feature type="domain" description="C2H2-type" evidence="9">
    <location>
        <begin position="32"/>
        <end position="59"/>
    </location>
</feature>
<dbReference type="GO" id="GO:0000978">
    <property type="term" value="F:RNA polymerase II cis-regulatory region sequence-specific DNA binding"/>
    <property type="evidence" value="ECO:0007669"/>
    <property type="project" value="InterPro"/>
</dbReference>
<dbReference type="Gene3D" id="3.30.160.60">
    <property type="entry name" value="Classic Zinc Finger"/>
    <property type="match status" value="2"/>
</dbReference>
<dbReference type="InterPro" id="IPR051059">
    <property type="entry name" value="VerF-like"/>
</dbReference>
<dbReference type="PANTHER" id="PTHR40626:SF7">
    <property type="entry name" value="TRANSCRIPTION FACTOR, PUTATIVE (AFU_ORTHOLOGUE AFUA_1G04110)-RELATED"/>
    <property type="match status" value="1"/>
</dbReference>
<feature type="region of interest" description="Disordered" evidence="8">
    <location>
        <begin position="65"/>
        <end position="161"/>
    </location>
</feature>
<evidence type="ECO:0000256" key="4">
    <source>
        <dbReference type="ARBA" id="ARBA00022771"/>
    </source>
</evidence>
<dbReference type="InterPro" id="IPR007219">
    <property type="entry name" value="XnlR_reg_dom"/>
</dbReference>